<dbReference type="InterPro" id="IPR001650">
    <property type="entry name" value="Helicase_C-like"/>
</dbReference>
<feature type="domain" description="Helicase C-terminal" evidence="7">
    <location>
        <begin position="237"/>
        <end position="404"/>
    </location>
</feature>
<evidence type="ECO:0000313" key="8">
    <source>
        <dbReference type="EMBL" id="QHC02082.1"/>
    </source>
</evidence>
<dbReference type="InterPro" id="IPR027417">
    <property type="entry name" value="P-loop_NTPase"/>
</dbReference>
<dbReference type="InterPro" id="IPR007502">
    <property type="entry name" value="Helicase-assoc_dom"/>
</dbReference>
<evidence type="ECO:0000256" key="2">
    <source>
        <dbReference type="ARBA" id="ARBA00022801"/>
    </source>
</evidence>
<keyword evidence="1" id="KW-0547">Nucleotide-binding</keyword>
<proteinExistence type="predicted"/>
<keyword evidence="4" id="KW-0067">ATP-binding</keyword>
<organism evidence="8 9">
    <name type="scientific">Epidermidibacterium keratini</name>
    <dbReference type="NCBI Taxonomy" id="1891644"/>
    <lineage>
        <taxon>Bacteria</taxon>
        <taxon>Bacillati</taxon>
        <taxon>Actinomycetota</taxon>
        <taxon>Actinomycetes</taxon>
        <taxon>Sporichthyales</taxon>
        <taxon>Sporichthyaceae</taxon>
        <taxon>Epidermidibacterium</taxon>
    </lineage>
</organism>
<keyword evidence="2 8" id="KW-0378">Hydrolase</keyword>
<dbReference type="InterPro" id="IPR024590">
    <property type="entry name" value="HrpA_C"/>
</dbReference>
<dbReference type="SMART" id="SM00487">
    <property type="entry name" value="DEXDc"/>
    <property type="match status" value="1"/>
</dbReference>
<dbReference type="InterPro" id="IPR011709">
    <property type="entry name" value="DEAD-box_helicase_OB_fold"/>
</dbReference>
<dbReference type="Pfam" id="PF21010">
    <property type="entry name" value="HA2_C"/>
    <property type="match status" value="1"/>
</dbReference>
<dbReference type="EC" id="3.6.4.13" evidence="8"/>
<dbReference type="GO" id="GO:0005524">
    <property type="term" value="F:ATP binding"/>
    <property type="evidence" value="ECO:0007669"/>
    <property type="project" value="UniProtKB-KW"/>
</dbReference>
<dbReference type="SMART" id="SM00490">
    <property type="entry name" value="HELICc"/>
    <property type="match status" value="1"/>
</dbReference>
<dbReference type="InterPro" id="IPR003593">
    <property type="entry name" value="AAA+_ATPase"/>
</dbReference>
<keyword evidence="3 8" id="KW-0347">Helicase</keyword>
<gene>
    <name evidence="8" type="primary">hrpA</name>
    <name evidence="8" type="ORF">EK0264_18605</name>
</gene>
<dbReference type="AlphaFoldDB" id="A0A7L4YSP1"/>
<evidence type="ECO:0000256" key="4">
    <source>
        <dbReference type="ARBA" id="ARBA00022840"/>
    </source>
</evidence>
<dbReference type="Pfam" id="PF00271">
    <property type="entry name" value="Helicase_C"/>
    <property type="match status" value="1"/>
</dbReference>
<dbReference type="SMART" id="SM00382">
    <property type="entry name" value="AAA"/>
    <property type="match status" value="1"/>
</dbReference>
<dbReference type="Gene3D" id="1.20.120.1080">
    <property type="match status" value="1"/>
</dbReference>
<dbReference type="Proteomes" id="UP000463857">
    <property type="component" value="Chromosome"/>
</dbReference>
<sequence length="1260" mass="140707">MPANRRRRPASRRRTPQQLAARATAVPALHYPPELPVSEKRDEIIEALKANQVIVVAGETGSGKTTQLPKIALEAGRGINGQIGHTQPRRIAARTVAERIASELDVELGKEVGYAVRFTDKVSADSYVKVMTDGILLAEFQRDPMLRRYDTIIIDEAHERSLNIDFILGYLKELLPKRHDLKVIITSATIDPEAFSRHFRDAPVISVSGRTYPVQLRYRPLVDPDRPDAPERDLVQGVVDACAELATEDPGDVLVFLSGEREIRDVADALRELDLPNTEVLPLFARLSSAEQHRVFSPHRGRRIVLATNVAETSLTVPGIKYVVDAGTARISRYSLATKVQRLPIEPISKASAKQRAGRAGRTSDGIAIRLYSEDDYDSRPDFTEPEITRTNLAAVILQMVSARLGDIESFPFIDPPDRRNIADGLALLHELGAIERGPELKLTKTGRAISALPIDPRLARMIVEGDRRGAVLPVIVVAAALSIQDPRERPVDKEAAADQQHARFADKTSDFLSILNLWRYLREQQKELSGNQFRKLCQREFINYVRVREWQDLVAQLRQIAATVGIHARGQEISDDDLHQSVLSGLLSHIGMQDVANKREYVGARNARFAIFPGSALFKKNPPFVVAAELVDTSRLWARTVARIDPAWAEQLGAHLVKRSYSEPHWSRKRASVVAREKVTLYGVPIIADRQVNYGRIDPELSRELFIRQALVERDWDARHGFLRHNDEVIAEVERLEDKSRRRDLVIDDETLFSFYDGKIPADITSGRHFDKWWKHERHDNPTLLELSVDDVLRSGADVPTAEAFPDVWRDGDRPLELTYRFDDDALAAPRQNEESDGISVDIPLVTLQQTDSADFEWLVPGRLEELLVALIKSLPKALRRQVVPAPDRARALLPVLDRSRGPLLPQVADELRRTTGAAIRESDFDWSKVPSHLRMTFRIVDEKGDVVGSGKDLDDLKARLGARQRAQVAQVSRNLERSGITDWDIGELPRTVTLDTAHGPVDGYPTLRWQGTNARLEVATSPALQAQSLRMSVGHLIASKLPNVASQVTRSLSAADKMALSQAPYPTAGALYDDCQLAVVLDVIDAAGLPFNRAEYDALVPKARAAQVGGVLEAMERAARVVRARLEVDAAMPRAAVDPVVQADIQTQLAELMPENFVSRHGVRRLADLERYLKAIVVRLERLGAHRDRDRVAMADVHAVRQDYEDLVAEFPPGDPAPPAVQAIRWMIEELRIGLFAPAMRPAYSISVPRIHKAMDRI</sequence>
<dbReference type="GO" id="GO:0003724">
    <property type="term" value="F:RNA helicase activity"/>
    <property type="evidence" value="ECO:0007669"/>
    <property type="project" value="UniProtKB-EC"/>
</dbReference>
<dbReference type="PANTHER" id="PTHR18934">
    <property type="entry name" value="ATP-DEPENDENT RNA HELICASE"/>
    <property type="match status" value="1"/>
</dbReference>
<protein>
    <submittedName>
        <fullName evidence="8">ATP-dependent RNA helicase HrpA</fullName>
        <ecNumber evidence="8">3.6.4.13</ecNumber>
    </submittedName>
</protein>
<reference evidence="8 9" key="1">
    <citation type="journal article" date="2018" name="Int. J. Syst. Evol. Microbiol.">
        <title>Epidermidibacterium keratini gen. nov., sp. nov., a member of the family Sporichthyaceae, isolated from keratin epidermis.</title>
        <authorList>
            <person name="Lee D.G."/>
            <person name="Trujillo M.E."/>
            <person name="Kang S."/>
            <person name="Nam J.J."/>
            <person name="Kim Y.J."/>
        </authorList>
    </citation>
    <scope>NUCLEOTIDE SEQUENCE [LARGE SCALE GENOMIC DNA]</scope>
    <source>
        <strain evidence="8 9">EPI-7</strain>
    </source>
</reference>
<dbReference type="NCBIfam" id="NF008348">
    <property type="entry name" value="PRK11131.1"/>
    <property type="match status" value="1"/>
</dbReference>
<evidence type="ECO:0000259" key="7">
    <source>
        <dbReference type="PROSITE" id="PS51194"/>
    </source>
</evidence>
<dbReference type="EMBL" id="CP047156">
    <property type="protein sequence ID" value="QHC02082.1"/>
    <property type="molecule type" value="Genomic_DNA"/>
</dbReference>
<dbReference type="PROSITE" id="PS51192">
    <property type="entry name" value="HELICASE_ATP_BIND_1"/>
    <property type="match status" value="1"/>
</dbReference>
<evidence type="ECO:0000256" key="5">
    <source>
        <dbReference type="SAM" id="MobiDB-lite"/>
    </source>
</evidence>
<dbReference type="SMART" id="SM00847">
    <property type="entry name" value="HA2"/>
    <property type="match status" value="1"/>
</dbReference>
<evidence type="ECO:0000259" key="6">
    <source>
        <dbReference type="PROSITE" id="PS51192"/>
    </source>
</evidence>
<dbReference type="Gene3D" id="3.40.50.300">
    <property type="entry name" value="P-loop containing nucleotide triphosphate hydrolases"/>
    <property type="match status" value="2"/>
</dbReference>
<dbReference type="KEGG" id="eke:EK0264_18605"/>
<feature type="domain" description="Helicase ATP-binding" evidence="6">
    <location>
        <begin position="45"/>
        <end position="208"/>
    </location>
</feature>
<dbReference type="FunFam" id="1.20.120.1080:FF:000005">
    <property type="entry name" value="ATP-dependent helicase HrpA"/>
    <property type="match status" value="1"/>
</dbReference>
<dbReference type="PANTHER" id="PTHR18934:SF99">
    <property type="entry name" value="ATP-DEPENDENT RNA HELICASE DHX37-RELATED"/>
    <property type="match status" value="1"/>
</dbReference>
<dbReference type="OrthoDB" id="9805617at2"/>
<dbReference type="GO" id="GO:0003723">
    <property type="term" value="F:RNA binding"/>
    <property type="evidence" value="ECO:0007669"/>
    <property type="project" value="TreeGrafter"/>
</dbReference>
<dbReference type="Pfam" id="PF07717">
    <property type="entry name" value="OB_NTP_bind"/>
    <property type="match status" value="1"/>
</dbReference>
<evidence type="ECO:0000256" key="1">
    <source>
        <dbReference type="ARBA" id="ARBA00022741"/>
    </source>
</evidence>
<dbReference type="Pfam" id="PF00270">
    <property type="entry name" value="DEAD"/>
    <property type="match status" value="1"/>
</dbReference>
<evidence type="ECO:0000313" key="9">
    <source>
        <dbReference type="Proteomes" id="UP000463857"/>
    </source>
</evidence>
<dbReference type="PROSITE" id="PS51194">
    <property type="entry name" value="HELICASE_CTER"/>
    <property type="match status" value="1"/>
</dbReference>
<dbReference type="InterPro" id="IPR014001">
    <property type="entry name" value="Helicase_ATP-bd"/>
</dbReference>
<keyword evidence="9" id="KW-1185">Reference proteome</keyword>
<dbReference type="CDD" id="cd18791">
    <property type="entry name" value="SF2_C_RHA"/>
    <property type="match status" value="1"/>
</dbReference>
<dbReference type="InParanoid" id="A0A7L4YSP1"/>
<dbReference type="Pfam" id="PF11898">
    <property type="entry name" value="DUF3418"/>
    <property type="match status" value="1"/>
</dbReference>
<dbReference type="NCBIfam" id="TIGR01967">
    <property type="entry name" value="DEAH_box_HrpA"/>
    <property type="match status" value="1"/>
</dbReference>
<accession>A0A7L4YSP1</accession>
<feature type="compositionally biased region" description="Basic residues" evidence="5">
    <location>
        <begin position="1"/>
        <end position="15"/>
    </location>
</feature>
<dbReference type="SUPFAM" id="SSF52540">
    <property type="entry name" value="P-loop containing nucleoside triphosphate hydrolases"/>
    <property type="match status" value="1"/>
</dbReference>
<dbReference type="GO" id="GO:0016787">
    <property type="term" value="F:hydrolase activity"/>
    <property type="evidence" value="ECO:0007669"/>
    <property type="project" value="UniProtKB-KW"/>
</dbReference>
<dbReference type="RefSeq" id="WP_159547206.1">
    <property type="nucleotide sequence ID" value="NZ_CP047156.1"/>
</dbReference>
<feature type="region of interest" description="Disordered" evidence="5">
    <location>
        <begin position="1"/>
        <end position="21"/>
    </location>
</feature>
<evidence type="ECO:0000256" key="3">
    <source>
        <dbReference type="ARBA" id="ARBA00022806"/>
    </source>
</evidence>
<name>A0A7L4YSP1_9ACTN</name>
<dbReference type="InterPro" id="IPR010222">
    <property type="entry name" value="RNA_helicase_HrpA"/>
</dbReference>
<dbReference type="InterPro" id="IPR011545">
    <property type="entry name" value="DEAD/DEAH_box_helicase_dom"/>
</dbReference>